<accession>A0ABR4C0R4</accession>
<sequence>MSTQLKETVANNPYLSSPDAYEIMHKSSTRSLVQTSRSKHGTIPRGAGRESRSQVIPFSRYSIHRPAIDRGYLDLTRLILNNFVSVLKR</sequence>
<dbReference type="EMBL" id="JAZHXI010000015">
    <property type="protein sequence ID" value="KAL2063487.1"/>
    <property type="molecule type" value="Genomic_DNA"/>
</dbReference>
<organism evidence="2 3">
    <name type="scientific">Oculimacula yallundae</name>
    <dbReference type="NCBI Taxonomy" id="86028"/>
    <lineage>
        <taxon>Eukaryota</taxon>
        <taxon>Fungi</taxon>
        <taxon>Dikarya</taxon>
        <taxon>Ascomycota</taxon>
        <taxon>Pezizomycotina</taxon>
        <taxon>Leotiomycetes</taxon>
        <taxon>Helotiales</taxon>
        <taxon>Ploettnerulaceae</taxon>
        <taxon>Oculimacula</taxon>
    </lineage>
</organism>
<evidence type="ECO:0000256" key="1">
    <source>
        <dbReference type="SAM" id="MobiDB-lite"/>
    </source>
</evidence>
<evidence type="ECO:0000313" key="3">
    <source>
        <dbReference type="Proteomes" id="UP001595075"/>
    </source>
</evidence>
<proteinExistence type="predicted"/>
<reference evidence="2 3" key="1">
    <citation type="journal article" date="2024" name="Commun. Biol.">
        <title>Comparative genomic analysis of thermophilic fungi reveals convergent evolutionary adaptations and gene losses.</title>
        <authorList>
            <person name="Steindorff A.S."/>
            <person name="Aguilar-Pontes M.V."/>
            <person name="Robinson A.J."/>
            <person name="Andreopoulos B."/>
            <person name="LaButti K."/>
            <person name="Kuo A."/>
            <person name="Mondo S."/>
            <person name="Riley R."/>
            <person name="Otillar R."/>
            <person name="Haridas S."/>
            <person name="Lipzen A."/>
            <person name="Grimwood J."/>
            <person name="Schmutz J."/>
            <person name="Clum A."/>
            <person name="Reid I.D."/>
            <person name="Moisan M.C."/>
            <person name="Butler G."/>
            <person name="Nguyen T.T.M."/>
            <person name="Dewar K."/>
            <person name="Conant G."/>
            <person name="Drula E."/>
            <person name="Henrissat B."/>
            <person name="Hansel C."/>
            <person name="Singer S."/>
            <person name="Hutchinson M.I."/>
            <person name="de Vries R.P."/>
            <person name="Natvig D.O."/>
            <person name="Powell A.J."/>
            <person name="Tsang A."/>
            <person name="Grigoriev I.V."/>
        </authorList>
    </citation>
    <scope>NUCLEOTIDE SEQUENCE [LARGE SCALE GENOMIC DNA]</scope>
    <source>
        <strain evidence="2 3">CBS 494.80</strain>
    </source>
</reference>
<dbReference type="Proteomes" id="UP001595075">
    <property type="component" value="Unassembled WGS sequence"/>
</dbReference>
<feature type="region of interest" description="Disordered" evidence="1">
    <location>
        <begin position="29"/>
        <end position="51"/>
    </location>
</feature>
<keyword evidence="3" id="KW-1185">Reference proteome</keyword>
<comment type="caution">
    <text evidence="2">The sequence shown here is derived from an EMBL/GenBank/DDBJ whole genome shotgun (WGS) entry which is preliminary data.</text>
</comment>
<protein>
    <submittedName>
        <fullName evidence="2">Uncharacterized protein</fullName>
    </submittedName>
</protein>
<name>A0ABR4C0R4_9HELO</name>
<gene>
    <name evidence="2" type="ORF">VTL71DRAFT_5292</name>
</gene>
<evidence type="ECO:0000313" key="2">
    <source>
        <dbReference type="EMBL" id="KAL2063487.1"/>
    </source>
</evidence>